<proteinExistence type="predicted"/>
<dbReference type="RefSeq" id="WP_118391984.1">
    <property type="nucleotide sequence ID" value="NZ_QRUJ01000003.1"/>
</dbReference>
<organism evidence="1 2">
    <name type="scientific">Agathobacter rectalis</name>
    <dbReference type="NCBI Taxonomy" id="39491"/>
    <lineage>
        <taxon>Bacteria</taxon>
        <taxon>Bacillati</taxon>
        <taxon>Bacillota</taxon>
        <taxon>Clostridia</taxon>
        <taxon>Lachnospirales</taxon>
        <taxon>Lachnospiraceae</taxon>
        <taxon>Agathobacter</taxon>
    </lineage>
</organism>
<evidence type="ECO:0000313" key="2">
    <source>
        <dbReference type="Proteomes" id="UP000266066"/>
    </source>
</evidence>
<reference evidence="1 2" key="1">
    <citation type="submission" date="2018-08" db="EMBL/GenBank/DDBJ databases">
        <title>A genome reference for cultivated species of the human gut microbiota.</title>
        <authorList>
            <person name="Zou Y."/>
            <person name="Xue W."/>
            <person name="Luo G."/>
        </authorList>
    </citation>
    <scope>NUCLEOTIDE SEQUENCE [LARGE SCALE GENOMIC DNA]</scope>
    <source>
        <strain evidence="1 2">AF25-15</strain>
    </source>
</reference>
<dbReference type="AlphaFoldDB" id="A0A395V2F1"/>
<name>A0A395V2F1_9FIRM</name>
<protein>
    <recommendedName>
        <fullName evidence="3">Bacteriocin</fullName>
    </recommendedName>
</protein>
<evidence type="ECO:0008006" key="3">
    <source>
        <dbReference type="Google" id="ProtNLM"/>
    </source>
</evidence>
<dbReference type="Proteomes" id="UP000266066">
    <property type="component" value="Unassembled WGS sequence"/>
</dbReference>
<accession>A0A395V2F1</accession>
<dbReference type="EMBL" id="QRUJ01000003">
    <property type="protein sequence ID" value="RGR55910.1"/>
    <property type="molecule type" value="Genomic_DNA"/>
</dbReference>
<sequence length="73" mass="7111">MDMILSSGFCEMSADEMQMVDGGSGKQAAAVGVGIVMVSWAPVAAFIPGVGWAAAGALALTGAGLIGKGTGCY</sequence>
<comment type="caution">
    <text evidence="1">The sequence shown here is derived from an EMBL/GenBank/DDBJ whole genome shotgun (WGS) entry which is preliminary data.</text>
</comment>
<gene>
    <name evidence="1" type="ORF">DWY38_04080</name>
</gene>
<evidence type="ECO:0000313" key="1">
    <source>
        <dbReference type="EMBL" id="RGR55910.1"/>
    </source>
</evidence>